<protein>
    <recommendedName>
        <fullName evidence="4">Secreted protein</fullName>
    </recommendedName>
</protein>
<gene>
    <name evidence="2" type="ORF">UTRI_02393</name>
</gene>
<feature type="chain" id="PRO_5022763172" description="Secreted protein" evidence="1">
    <location>
        <begin position="20"/>
        <end position="133"/>
    </location>
</feature>
<evidence type="ECO:0000313" key="3">
    <source>
        <dbReference type="Proteomes" id="UP000324022"/>
    </source>
</evidence>
<dbReference type="EMBL" id="OOIN01000013">
    <property type="protein sequence ID" value="SPO26118.1"/>
    <property type="molecule type" value="Genomic_DNA"/>
</dbReference>
<dbReference type="AlphaFoldDB" id="A0A5C3E6N5"/>
<evidence type="ECO:0008006" key="4">
    <source>
        <dbReference type="Google" id="ProtNLM"/>
    </source>
</evidence>
<keyword evidence="3" id="KW-1185">Reference proteome</keyword>
<evidence type="ECO:0000256" key="1">
    <source>
        <dbReference type="SAM" id="SignalP"/>
    </source>
</evidence>
<keyword evidence="1" id="KW-0732">Signal</keyword>
<sequence length="133" mass="14940">MVSLIIVLVCTALHGLARSKLISVRCSPETFAAQFTRRLRLAALDLYPASDPKKPKHGTHARSKESRRKLTYRPLTSALYCKKNLPSFRKLLGVPIAGQPDASCKEASQRIETIGKRRGWHAQHDVEFRLFAS</sequence>
<evidence type="ECO:0000313" key="2">
    <source>
        <dbReference type="EMBL" id="SPO26118.1"/>
    </source>
</evidence>
<proteinExistence type="predicted"/>
<organism evidence="2 3">
    <name type="scientific">Ustilago trichophora</name>
    <dbReference type="NCBI Taxonomy" id="86804"/>
    <lineage>
        <taxon>Eukaryota</taxon>
        <taxon>Fungi</taxon>
        <taxon>Dikarya</taxon>
        <taxon>Basidiomycota</taxon>
        <taxon>Ustilaginomycotina</taxon>
        <taxon>Ustilaginomycetes</taxon>
        <taxon>Ustilaginales</taxon>
        <taxon>Ustilaginaceae</taxon>
        <taxon>Ustilago</taxon>
    </lineage>
</organism>
<accession>A0A5C3E6N5</accession>
<reference evidence="2 3" key="1">
    <citation type="submission" date="2018-03" db="EMBL/GenBank/DDBJ databases">
        <authorList>
            <person name="Guldener U."/>
        </authorList>
    </citation>
    <scope>NUCLEOTIDE SEQUENCE [LARGE SCALE GENOMIC DNA]</scope>
    <source>
        <strain evidence="2 3">NBRC100155</strain>
    </source>
</reference>
<dbReference type="Proteomes" id="UP000324022">
    <property type="component" value="Unassembled WGS sequence"/>
</dbReference>
<name>A0A5C3E6N5_9BASI</name>
<feature type="signal peptide" evidence="1">
    <location>
        <begin position="1"/>
        <end position="19"/>
    </location>
</feature>